<comment type="subcellular location">
    <subcellularLocation>
        <location evidence="1">Membrane</location>
        <topology evidence="1">Multi-pass membrane protein</topology>
    </subcellularLocation>
</comment>
<keyword evidence="2 5" id="KW-0812">Transmembrane</keyword>
<feature type="transmembrane region" description="Helical" evidence="5">
    <location>
        <begin position="245"/>
        <end position="264"/>
    </location>
</feature>
<comment type="caution">
    <text evidence="7">The sequence shown here is derived from an EMBL/GenBank/DDBJ whole genome shotgun (WGS) entry which is preliminary data.</text>
</comment>
<feature type="domain" description="EamA" evidence="6">
    <location>
        <begin position="8"/>
        <end position="137"/>
    </location>
</feature>
<dbReference type="SUPFAM" id="SSF103481">
    <property type="entry name" value="Multidrug resistance efflux transporter EmrE"/>
    <property type="match status" value="2"/>
</dbReference>
<evidence type="ECO:0000313" key="8">
    <source>
        <dbReference type="Proteomes" id="UP001596415"/>
    </source>
</evidence>
<dbReference type="PANTHER" id="PTHR32322:SF9">
    <property type="entry name" value="AMINO-ACID METABOLITE EFFLUX PUMP-RELATED"/>
    <property type="match status" value="1"/>
</dbReference>
<feature type="transmembrane region" description="Helical" evidence="5">
    <location>
        <begin position="212"/>
        <end position="233"/>
    </location>
</feature>
<dbReference type="InterPro" id="IPR050638">
    <property type="entry name" value="AA-Vitamin_Transporters"/>
</dbReference>
<sequence length="297" mass="32554">MKAITKKWIYLAILSLVWGSSFILIKKALIGLTPLQLGALRTLFAAAFLLLIGFNSLKKIKRNEWKWIVISAFLGTFFPAFLFAFAETEIDSAVASVLNSTTPIVTLLLGALVFSIGFSRRQLVGVLVGLLGSFLLIWVGAEVNPDQNYLYSGFVLIASVCYACNVNIIKRYLQNIPAIAIAVGNFVVLIIPALIVLFFSEFFQQPFTTDPLILESLGYLAILAVVGTGIAKILFNKLVQISTPVFSTSVTYTIPIVALMWGVLDGETFTVFQVLAASLIVFGVYLSNKRKKKNATH</sequence>
<organism evidence="7 8">
    <name type="scientific">Jejudonia soesokkakensis</name>
    <dbReference type="NCBI Taxonomy" id="1323432"/>
    <lineage>
        <taxon>Bacteria</taxon>
        <taxon>Pseudomonadati</taxon>
        <taxon>Bacteroidota</taxon>
        <taxon>Flavobacteriia</taxon>
        <taxon>Flavobacteriales</taxon>
        <taxon>Flavobacteriaceae</taxon>
        <taxon>Jejudonia</taxon>
    </lineage>
</organism>
<dbReference type="PANTHER" id="PTHR32322">
    <property type="entry name" value="INNER MEMBRANE TRANSPORTER"/>
    <property type="match status" value="1"/>
</dbReference>
<keyword evidence="3 5" id="KW-1133">Transmembrane helix</keyword>
<evidence type="ECO:0000256" key="5">
    <source>
        <dbReference type="SAM" id="Phobius"/>
    </source>
</evidence>
<dbReference type="Pfam" id="PF00892">
    <property type="entry name" value="EamA"/>
    <property type="match status" value="2"/>
</dbReference>
<dbReference type="InterPro" id="IPR000620">
    <property type="entry name" value="EamA_dom"/>
</dbReference>
<evidence type="ECO:0000256" key="1">
    <source>
        <dbReference type="ARBA" id="ARBA00004141"/>
    </source>
</evidence>
<feature type="transmembrane region" description="Helical" evidence="5">
    <location>
        <begin position="123"/>
        <end position="143"/>
    </location>
</feature>
<feature type="transmembrane region" description="Helical" evidence="5">
    <location>
        <begin position="176"/>
        <end position="200"/>
    </location>
</feature>
<feature type="transmembrane region" description="Helical" evidence="5">
    <location>
        <begin position="37"/>
        <end position="55"/>
    </location>
</feature>
<accession>A0ABW2MPV7</accession>
<feature type="domain" description="EamA" evidence="6">
    <location>
        <begin position="154"/>
        <end position="287"/>
    </location>
</feature>
<dbReference type="InterPro" id="IPR037185">
    <property type="entry name" value="EmrE-like"/>
</dbReference>
<keyword evidence="4 5" id="KW-0472">Membrane</keyword>
<feature type="transmembrane region" description="Helical" evidence="5">
    <location>
        <begin position="7"/>
        <end position="25"/>
    </location>
</feature>
<feature type="transmembrane region" description="Helical" evidence="5">
    <location>
        <begin position="270"/>
        <end position="287"/>
    </location>
</feature>
<feature type="transmembrane region" description="Helical" evidence="5">
    <location>
        <begin position="92"/>
        <end position="116"/>
    </location>
</feature>
<dbReference type="EMBL" id="JBHTBN010000001">
    <property type="protein sequence ID" value="MFC7356409.1"/>
    <property type="molecule type" value="Genomic_DNA"/>
</dbReference>
<evidence type="ECO:0000259" key="6">
    <source>
        <dbReference type="Pfam" id="PF00892"/>
    </source>
</evidence>
<evidence type="ECO:0000256" key="4">
    <source>
        <dbReference type="ARBA" id="ARBA00023136"/>
    </source>
</evidence>
<evidence type="ECO:0000256" key="3">
    <source>
        <dbReference type="ARBA" id="ARBA00022989"/>
    </source>
</evidence>
<keyword evidence="8" id="KW-1185">Reference proteome</keyword>
<feature type="transmembrane region" description="Helical" evidence="5">
    <location>
        <begin position="149"/>
        <end position="169"/>
    </location>
</feature>
<dbReference type="Proteomes" id="UP001596415">
    <property type="component" value="Unassembled WGS sequence"/>
</dbReference>
<feature type="transmembrane region" description="Helical" evidence="5">
    <location>
        <begin position="67"/>
        <end position="86"/>
    </location>
</feature>
<gene>
    <name evidence="7" type="ORF">ACFQO1_01810</name>
</gene>
<evidence type="ECO:0000256" key="2">
    <source>
        <dbReference type="ARBA" id="ARBA00022692"/>
    </source>
</evidence>
<name>A0ABW2MPV7_9FLAO</name>
<proteinExistence type="predicted"/>
<reference evidence="8" key="1">
    <citation type="journal article" date="2019" name="Int. J. Syst. Evol. Microbiol.">
        <title>The Global Catalogue of Microorganisms (GCM) 10K type strain sequencing project: providing services to taxonomists for standard genome sequencing and annotation.</title>
        <authorList>
            <consortium name="The Broad Institute Genomics Platform"/>
            <consortium name="The Broad Institute Genome Sequencing Center for Infectious Disease"/>
            <person name="Wu L."/>
            <person name="Ma J."/>
        </authorList>
    </citation>
    <scope>NUCLEOTIDE SEQUENCE [LARGE SCALE GENOMIC DNA]</scope>
    <source>
        <strain evidence="8">CGMCC 1.16306</strain>
    </source>
</reference>
<dbReference type="RefSeq" id="WP_380216119.1">
    <property type="nucleotide sequence ID" value="NZ_JBHTBN010000001.1"/>
</dbReference>
<evidence type="ECO:0000313" key="7">
    <source>
        <dbReference type="EMBL" id="MFC7356409.1"/>
    </source>
</evidence>
<protein>
    <submittedName>
        <fullName evidence="7">DMT family transporter</fullName>
    </submittedName>
</protein>